<dbReference type="InterPro" id="IPR036628">
    <property type="entry name" value="Clp_N_dom_sf"/>
</dbReference>
<dbReference type="Gene3D" id="1.10.1780.10">
    <property type="entry name" value="Clp, N-terminal domain"/>
    <property type="match status" value="2"/>
</dbReference>
<evidence type="ECO:0000256" key="1">
    <source>
        <dbReference type="PROSITE-ProRule" id="PRU01251"/>
    </source>
</evidence>
<dbReference type="SUPFAM" id="SSF81923">
    <property type="entry name" value="Double Clp-N motif"/>
    <property type="match status" value="2"/>
</dbReference>
<dbReference type="Gramene" id="mRNA:HanXRQr2_Chr11g0500731">
    <property type="protein sequence ID" value="mRNA:HanXRQr2_Chr11g0500731"/>
    <property type="gene ID" value="HanXRQr2_Chr11g0500731"/>
</dbReference>
<comment type="caution">
    <text evidence="3">The sequence shown here is derived from an EMBL/GenBank/DDBJ whole genome shotgun (WGS) entry which is preliminary data.</text>
</comment>
<proteinExistence type="predicted"/>
<gene>
    <name evidence="3" type="ORF">HanXRQr2_Chr11g0500731</name>
</gene>
<evidence type="ECO:0000313" key="4">
    <source>
        <dbReference type="Proteomes" id="UP000215914"/>
    </source>
</evidence>
<organism evidence="3 4">
    <name type="scientific">Helianthus annuus</name>
    <name type="common">Common sunflower</name>
    <dbReference type="NCBI Taxonomy" id="4232"/>
    <lineage>
        <taxon>Eukaryota</taxon>
        <taxon>Viridiplantae</taxon>
        <taxon>Streptophyta</taxon>
        <taxon>Embryophyta</taxon>
        <taxon>Tracheophyta</taxon>
        <taxon>Spermatophyta</taxon>
        <taxon>Magnoliopsida</taxon>
        <taxon>eudicotyledons</taxon>
        <taxon>Gunneridae</taxon>
        <taxon>Pentapetalae</taxon>
        <taxon>asterids</taxon>
        <taxon>campanulids</taxon>
        <taxon>Asterales</taxon>
        <taxon>Asteraceae</taxon>
        <taxon>Asteroideae</taxon>
        <taxon>Heliantheae alliance</taxon>
        <taxon>Heliantheae</taxon>
        <taxon>Helianthus</taxon>
    </lineage>
</organism>
<sequence length="256" mass="29258">MNLESLNLSFTVTTDGGLKYLCGLSTVKLLNLDVCHITDTGLEALTSKRKGNVTSSEITQQEFTEMAWQAIVSSPEVARENEHQIVETEHLMKALHEQKKGLARRIFSKAGVDNTRLLEATDKFIQRQPRVTQCSRYDGIIRLTVNYLMLITFSHLVLLNGRLLVSQRVRCWAGFGKPDAETRDYKKEYGDSFVSVEHLVLGFVQDNRFGKPLFKEFQISLKTLKSAIESIRGRPTIIDQGIYSLFMFRDHVKRNR</sequence>
<keyword evidence="4" id="KW-1185">Reference proteome</keyword>
<reference evidence="3" key="1">
    <citation type="journal article" date="2017" name="Nature">
        <title>The sunflower genome provides insights into oil metabolism, flowering and Asterid evolution.</title>
        <authorList>
            <person name="Badouin H."/>
            <person name="Gouzy J."/>
            <person name="Grassa C.J."/>
            <person name="Murat F."/>
            <person name="Staton S.E."/>
            <person name="Cottret L."/>
            <person name="Lelandais-Briere C."/>
            <person name="Owens G.L."/>
            <person name="Carrere S."/>
            <person name="Mayjonade B."/>
            <person name="Legrand L."/>
            <person name="Gill N."/>
            <person name="Kane N.C."/>
            <person name="Bowers J.E."/>
            <person name="Hubner S."/>
            <person name="Bellec A."/>
            <person name="Berard A."/>
            <person name="Berges H."/>
            <person name="Blanchet N."/>
            <person name="Boniface M.C."/>
            <person name="Brunel D."/>
            <person name="Catrice O."/>
            <person name="Chaidir N."/>
            <person name="Claudel C."/>
            <person name="Donnadieu C."/>
            <person name="Faraut T."/>
            <person name="Fievet G."/>
            <person name="Helmstetter N."/>
            <person name="King M."/>
            <person name="Knapp S.J."/>
            <person name="Lai Z."/>
            <person name="Le Paslier M.C."/>
            <person name="Lippi Y."/>
            <person name="Lorenzon L."/>
            <person name="Mandel J.R."/>
            <person name="Marage G."/>
            <person name="Marchand G."/>
            <person name="Marquand E."/>
            <person name="Bret-Mestries E."/>
            <person name="Morien E."/>
            <person name="Nambeesan S."/>
            <person name="Nguyen T."/>
            <person name="Pegot-Espagnet P."/>
            <person name="Pouilly N."/>
            <person name="Raftis F."/>
            <person name="Sallet E."/>
            <person name="Schiex T."/>
            <person name="Thomas J."/>
            <person name="Vandecasteele C."/>
            <person name="Vares D."/>
            <person name="Vear F."/>
            <person name="Vautrin S."/>
            <person name="Crespi M."/>
            <person name="Mangin B."/>
            <person name="Burke J.M."/>
            <person name="Salse J."/>
            <person name="Munos S."/>
            <person name="Vincourt P."/>
            <person name="Rieseberg L.H."/>
            <person name="Langlade N.B."/>
        </authorList>
    </citation>
    <scope>NUCLEOTIDE SEQUENCE</scope>
    <source>
        <tissue evidence="3">Leaves</tissue>
    </source>
</reference>
<protein>
    <submittedName>
        <fullName evidence="3">Clp domain superfamily protein</fullName>
    </submittedName>
</protein>
<dbReference type="SUPFAM" id="SSF52047">
    <property type="entry name" value="RNI-like"/>
    <property type="match status" value="1"/>
</dbReference>
<dbReference type="InterPro" id="IPR004176">
    <property type="entry name" value="Clp_R_N"/>
</dbReference>
<dbReference type="EMBL" id="MNCJ02000326">
    <property type="protein sequence ID" value="KAF5782832.1"/>
    <property type="molecule type" value="Genomic_DNA"/>
</dbReference>
<dbReference type="PROSITE" id="PS51903">
    <property type="entry name" value="CLP_R"/>
    <property type="match status" value="1"/>
</dbReference>
<reference evidence="3" key="2">
    <citation type="submission" date="2020-06" db="EMBL/GenBank/DDBJ databases">
        <title>Helianthus annuus Genome sequencing and assembly Release 2.</title>
        <authorList>
            <person name="Gouzy J."/>
            <person name="Langlade N."/>
            <person name="Munos S."/>
        </authorList>
    </citation>
    <scope>NUCLEOTIDE SEQUENCE</scope>
    <source>
        <tissue evidence="3">Leaves</tissue>
    </source>
</reference>
<evidence type="ECO:0000259" key="2">
    <source>
        <dbReference type="PROSITE" id="PS51903"/>
    </source>
</evidence>
<dbReference type="AlphaFoldDB" id="A0A9K3HQJ9"/>
<name>A0A9K3HQJ9_HELAN</name>
<dbReference type="Proteomes" id="UP000215914">
    <property type="component" value="Unassembled WGS sequence"/>
</dbReference>
<accession>A0A9K3HQJ9</accession>
<dbReference type="Pfam" id="PF02861">
    <property type="entry name" value="Clp_N"/>
    <property type="match status" value="1"/>
</dbReference>
<evidence type="ECO:0000313" key="3">
    <source>
        <dbReference type="EMBL" id="KAF5782832.1"/>
    </source>
</evidence>
<feature type="domain" description="Clp R" evidence="2">
    <location>
        <begin position="59"/>
        <end position="234"/>
    </location>
</feature>
<keyword evidence="1" id="KW-0677">Repeat</keyword>